<evidence type="ECO:0000256" key="3">
    <source>
        <dbReference type="ARBA" id="ARBA00011164"/>
    </source>
</evidence>
<dbReference type="Gene3D" id="2.60.40.420">
    <property type="entry name" value="Cupredoxins - blue copper proteins"/>
    <property type="match status" value="1"/>
</dbReference>
<dbReference type="InterPro" id="IPR034210">
    <property type="entry name" value="CcO_II_C"/>
</dbReference>
<organism evidence="22">
    <name type="scientific">Paroligoneurus sp. QL-2014</name>
    <dbReference type="NCBI Taxonomy" id="1491722"/>
    <lineage>
        <taxon>Eukaryota</taxon>
        <taxon>Metazoa</taxon>
        <taxon>Ecdysozoa</taxon>
        <taxon>Arthropoda</taxon>
        <taxon>Hexapoda</taxon>
        <taxon>Insecta</taxon>
        <taxon>Pterygota</taxon>
        <taxon>Neoptera</taxon>
        <taxon>Endopterygota</taxon>
        <taxon>Hymenoptera</taxon>
        <taxon>Apocrita</taxon>
        <taxon>Ichneumonoidea</taxon>
        <taxon>Braconidae</taxon>
        <taxon>Ichneutinae</taxon>
        <taxon>Paroligoneurus</taxon>
    </lineage>
</organism>
<comment type="catalytic activity">
    <reaction evidence="17">
        <text>4 Fe(II)-[cytochrome c] + O2 + 8 H(+)(in) = 4 Fe(III)-[cytochrome c] + 2 H2O + 4 H(+)(out)</text>
        <dbReference type="Rhea" id="RHEA:11436"/>
        <dbReference type="Rhea" id="RHEA-COMP:10350"/>
        <dbReference type="Rhea" id="RHEA-COMP:14399"/>
        <dbReference type="ChEBI" id="CHEBI:15377"/>
        <dbReference type="ChEBI" id="CHEBI:15378"/>
        <dbReference type="ChEBI" id="CHEBI:15379"/>
        <dbReference type="ChEBI" id="CHEBI:29033"/>
        <dbReference type="ChEBI" id="CHEBI:29034"/>
        <dbReference type="EC" id="7.1.1.9"/>
    </reaction>
    <physiologicalReaction direction="left-to-right" evidence="17">
        <dbReference type="Rhea" id="RHEA:11437"/>
    </physiologicalReaction>
</comment>
<evidence type="ECO:0000256" key="12">
    <source>
        <dbReference type="ARBA" id="ARBA00022982"/>
    </source>
</evidence>
<dbReference type="InterPro" id="IPR008972">
    <property type="entry name" value="Cupredoxin"/>
</dbReference>
<keyword evidence="10" id="KW-0460">Magnesium</keyword>
<keyword evidence="14 18" id="KW-0186">Copper</keyword>
<dbReference type="PANTHER" id="PTHR22888">
    <property type="entry name" value="CYTOCHROME C OXIDASE, SUBUNIT II"/>
    <property type="match status" value="1"/>
</dbReference>
<evidence type="ECO:0000259" key="21">
    <source>
        <dbReference type="PROSITE" id="PS50999"/>
    </source>
</evidence>
<evidence type="ECO:0000256" key="11">
    <source>
        <dbReference type="ARBA" id="ARBA00022967"/>
    </source>
</evidence>
<feature type="domain" description="Cytochrome oxidase subunit II transmembrane region profile" evidence="21">
    <location>
        <begin position="1"/>
        <end position="91"/>
    </location>
</feature>
<dbReference type="InterPro" id="IPR001505">
    <property type="entry name" value="Copper_CuA"/>
</dbReference>
<dbReference type="PRINTS" id="PR01166">
    <property type="entry name" value="CYCOXIDASEII"/>
</dbReference>
<dbReference type="InterPro" id="IPR045187">
    <property type="entry name" value="CcO_II"/>
</dbReference>
<keyword evidence="15 18" id="KW-0496">Mitochondrion</keyword>
<dbReference type="SUPFAM" id="SSF49503">
    <property type="entry name" value="Cupredoxins"/>
    <property type="match status" value="1"/>
</dbReference>
<feature type="transmembrane region" description="Helical" evidence="19">
    <location>
        <begin position="63"/>
        <end position="87"/>
    </location>
</feature>
<dbReference type="Pfam" id="PF00116">
    <property type="entry name" value="COX2"/>
    <property type="match status" value="1"/>
</dbReference>
<evidence type="ECO:0000256" key="17">
    <source>
        <dbReference type="ARBA" id="ARBA00049512"/>
    </source>
</evidence>
<evidence type="ECO:0000313" key="22">
    <source>
        <dbReference type="EMBL" id="AHX97812.1"/>
    </source>
</evidence>
<evidence type="ECO:0000256" key="14">
    <source>
        <dbReference type="ARBA" id="ARBA00023008"/>
    </source>
</evidence>
<evidence type="ECO:0000259" key="20">
    <source>
        <dbReference type="PROSITE" id="PS50857"/>
    </source>
</evidence>
<keyword evidence="8 18" id="KW-0479">Metal-binding</keyword>
<dbReference type="PROSITE" id="PS00078">
    <property type="entry name" value="COX2"/>
    <property type="match status" value="1"/>
</dbReference>
<dbReference type="Gene3D" id="1.10.287.90">
    <property type="match status" value="1"/>
</dbReference>
<feature type="domain" description="Cytochrome oxidase subunit II copper A binding" evidence="20">
    <location>
        <begin position="93"/>
        <end position="226"/>
    </location>
</feature>
<evidence type="ECO:0000256" key="10">
    <source>
        <dbReference type="ARBA" id="ARBA00022842"/>
    </source>
</evidence>
<evidence type="ECO:0000256" key="15">
    <source>
        <dbReference type="ARBA" id="ARBA00023128"/>
    </source>
</evidence>
<geneLocation type="mitochondrion" evidence="22"/>
<proteinExistence type="inferred from homology"/>
<evidence type="ECO:0000256" key="16">
    <source>
        <dbReference type="ARBA" id="ARBA00023136"/>
    </source>
</evidence>
<dbReference type="Pfam" id="PF02790">
    <property type="entry name" value="COX2_TM"/>
    <property type="match status" value="1"/>
</dbReference>
<dbReference type="AlphaFoldDB" id="A0A0U1WEH0"/>
<feature type="transmembrane region" description="Helical" evidence="19">
    <location>
        <begin position="21"/>
        <end position="43"/>
    </location>
</feature>
<protein>
    <recommendedName>
        <fullName evidence="4 18">Cytochrome c oxidase subunit 2</fullName>
    </recommendedName>
</protein>
<evidence type="ECO:0000256" key="13">
    <source>
        <dbReference type="ARBA" id="ARBA00022989"/>
    </source>
</evidence>
<gene>
    <name evidence="22" type="primary">COX2</name>
</gene>
<keyword evidence="9 18" id="KW-0999">Mitochondrion inner membrane</keyword>
<reference evidence="22" key="1">
    <citation type="submission" date="2014-02" db="EMBL/GenBank/DDBJ databases">
        <title>The comparative mitochondrial genomes from Braconidae subfamilies and the phylogeny of the Hymenoptera.</title>
        <authorList>
            <person name="Li Q."/>
            <person name="Wei S.J."/>
            <person name="Chen X.X."/>
        </authorList>
    </citation>
    <scope>NUCLEOTIDE SEQUENCE</scope>
</reference>
<comment type="function">
    <text evidence="18">Component of the cytochrome c oxidase, the last enzyme in the mitochondrial electron transport chain which drives oxidative phosphorylation. The respiratory chain contains 3 multisubunit complexes succinate dehydrogenase (complex II, CII), ubiquinol-cytochrome c oxidoreductase (cytochrome b-c1 complex, complex III, CIII) and cytochrome c oxidase (complex IV, CIV), that cooperate to transfer electrons derived from NADH and succinate to molecular oxygen, creating an electrochemical gradient over the inner membrane that drives transmembrane transport and the ATP synthase. Cytochrome c oxidase is the component of the respiratory chain that catalyzes the reduction of oxygen to water. Electrons originating from reduced cytochrome c in the intermembrane space (IMS) are transferred via the dinuclear copper A center (CU(A)) of subunit 2 and heme A of subunit 1 to the active site in subunit 1, a binuclear center (BNC) formed by heme A3 and copper B (CU(B)). The BNC reduces molecular oxygen to 2 water molecules using 4 electrons from cytochrome c in the IMS and 4 protons from the mitochondrial matrix.</text>
</comment>
<name>A0A0U1WEH0_9HYME</name>
<sequence length="229" mass="27392">MSTWMMTNFQDSNSFVMSLMIYFHDFSLMILIVILMLILYIMFWFMTNLLVNRNILHNQLIEIVWTLIPMFILIFMVVPSLKILYILEDINNNMYMTIKILGHQWYWSYEYSDFYNIEFDSFMIKDLLMDKSNFRLLDVDNRLVLPYNFMIRSLISSMDVIHSWTIPSLGVKVDAMPGRINQSIFKLNRVGVFFGQCSEICGLNHSFMPIVLESANMWFFMGWLLNYEK</sequence>
<keyword evidence="16 18" id="KW-0472">Membrane</keyword>
<evidence type="ECO:0000256" key="9">
    <source>
        <dbReference type="ARBA" id="ARBA00022792"/>
    </source>
</evidence>
<dbReference type="CDD" id="cd13912">
    <property type="entry name" value="CcO_II_C"/>
    <property type="match status" value="1"/>
</dbReference>
<dbReference type="SUPFAM" id="SSF81464">
    <property type="entry name" value="Cytochrome c oxidase subunit II-like, transmembrane region"/>
    <property type="match status" value="1"/>
</dbReference>
<dbReference type="InterPro" id="IPR011759">
    <property type="entry name" value="Cyt_c_oxidase_su2_TM_dom"/>
</dbReference>
<accession>A0A0U1WEH0</accession>
<keyword evidence="7 18" id="KW-0812">Transmembrane</keyword>
<comment type="subunit">
    <text evidence="3">Component of the cytochrome c oxidase (complex IV, CIV), a multisubunit enzyme composed of a catalytic core of 3 subunits and several supernumerary subunits. The complex exists as a monomer or a dimer and forms supercomplexes (SCs) in the inner mitochondrial membrane with ubiquinol-cytochrome c oxidoreductase (cytochrome b-c1 complex, complex III, CIII).</text>
</comment>
<evidence type="ECO:0000256" key="6">
    <source>
        <dbReference type="ARBA" id="ARBA00022660"/>
    </source>
</evidence>
<keyword evidence="11" id="KW-1278">Translocase</keyword>
<dbReference type="PROSITE" id="PS50857">
    <property type="entry name" value="COX2_CUA"/>
    <property type="match status" value="1"/>
</dbReference>
<comment type="cofactor">
    <cofactor evidence="18">
        <name>Cu cation</name>
        <dbReference type="ChEBI" id="CHEBI:23378"/>
    </cofactor>
    <text evidence="18">Binds a copper A center.</text>
</comment>
<keyword evidence="13 19" id="KW-1133">Transmembrane helix</keyword>
<dbReference type="GO" id="GO:0005507">
    <property type="term" value="F:copper ion binding"/>
    <property type="evidence" value="ECO:0007669"/>
    <property type="project" value="InterPro"/>
</dbReference>
<keyword evidence="6 18" id="KW-0679">Respiratory chain</keyword>
<evidence type="ECO:0000256" key="1">
    <source>
        <dbReference type="ARBA" id="ARBA00004448"/>
    </source>
</evidence>
<dbReference type="GO" id="GO:0005743">
    <property type="term" value="C:mitochondrial inner membrane"/>
    <property type="evidence" value="ECO:0007669"/>
    <property type="project" value="UniProtKB-SubCell"/>
</dbReference>
<evidence type="ECO:0000256" key="18">
    <source>
        <dbReference type="RuleBase" id="RU000457"/>
    </source>
</evidence>
<dbReference type="PANTHER" id="PTHR22888:SF9">
    <property type="entry name" value="CYTOCHROME C OXIDASE SUBUNIT 2"/>
    <property type="match status" value="1"/>
</dbReference>
<evidence type="ECO:0000256" key="19">
    <source>
        <dbReference type="SAM" id="Phobius"/>
    </source>
</evidence>
<dbReference type="GO" id="GO:0004129">
    <property type="term" value="F:cytochrome-c oxidase activity"/>
    <property type="evidence" value="ECO:0007669"/>
    <property type="project" value="UniProtKB-EC"/>
</dbReference>
<dbReference type="InterPro" id="IPR002429">
    <property type="entry name" value="CcO_II-like_C"/>
</dbReference>
<dbReference type="GO" id="GO:0042773">
    <property type="term" value="P:ATP synthesis coupled electron transport"/>
    <property type="evidence" value="ECO:0007669"/>
    <property type="project" value="TreeGrafter"/>
</dbReference>
<evidence type="ECO:0000256" key="4">
    <source>
        <dbReference type="ARBA" id="ARBA00015946"/>
    </source>
</evidence>
<evidence type="ECO:0000256" key="7">
    <source>
        <dbReference type="ARBA" id="ARBA00022692"/>
    </source>
</evidence>
<keyword evidence="5 18" id="KW-0813">Transport</keyword>
<keyword evidence="12 18" id="KW-0249">Electron transport</keyword>
<dbReference type="InterPro" id="IPR036257">
    <property type="entry name" value="Cyt_c_oxidase_su2_TM_sf"/>
</dbReference>
<evidence type="ECO:0000256" key="2">
    <source>
        <dbReference type="ARBA" id="ARBA00007866"/>
    </source>
</evidence>
<dbReference type="PROSITE" id="PS50999">
    <property type="entry name" value="COX2_TM"/>
    <property type="match status" value="1"/>
</dbReference>
<dbReference type="FunFam" id="2.60.40.420:FF:000001">
    <property type="entry name" value="Cytochrome c oxidase subunit 2"/>
    <property type="match status" value="1"/>
</dbReference>
<comment type="similarity">
    <text evidence="2 18">Belongs to the cytochrome c oxidase subunit 2 family.</text>
</comment>
<evidence type="ECO:0000256" key="5">
    <source>
        <dbReference type="ARBA" id="ARBA00022448"/>
    </source>
</evidence>
<evidence type="ECO:0000256" key="8">
    <source>
        <dbReference type="ARBA" id="ARBA00022723"/>
    </source>
</evidence>
<dbReference type="EMBL" id="KJ412472">
    <property type="protein sequence ID" value="AHX97812.1"/>
    <property type="molecule type" value="Genomic_DNA"/>
</dbReference>
<comment type="subcellular location">
    <subcellularLocation>
        <location evidence="1 18">Mitochondrion inner membrane</location>
        <topology evidence="1 18">Multi-pass membrane protein</topology>
    </subcellularLocation>
</comment>